<sequence length="363" mass="41692">MKNIIQIFILAVILFSCNKEKKAQEKPSVQKNIIDIKSLKYFEVGYLDKFEALPSLEFSEITRDEYDNLKSTSNSITNSPLPIKDNNYLLEINNKILKLKTDENVSKEGENKYEYLGFYPTLNMYAFSANSSSDNLGFSELELINKSDFSACRIISVGDDKVENPIISPQTKYLVYHYNYVYDDHKSFVGVLKINSDKTFTEYRSFSSNDFNILETAWFAEDFVGIKVTSDNGKTFNYYKASLSAINNKESSYSKTFDGNYSVYVETEATSTGMASISYSFKINGNNAILETNTYHEPIRCNGKYLIKINNNILELSYSDEEENCRSDSPVFYIKKEENKFFIKGVGGESTFYEWILLKKNNN</sequence>
<dbReference type="RefSeq" id="WP_267281189.1">
    <property type="nucleotide sequence ID" value="NZ_JAOVZV010000008.1"/>
</dbReference>
<protein>
    <recommendedName>
        <fullName evidence="3">Lipoprotein</fullName>
    </recommendedName>
</protein>
<evidence type="ECO:0000313" key="2">
    <source>
        <dbReference type="Proteomes" id="UP001070176"/>
    </source>
</evidence>
<comment type="caution">
    <text evidence="1">The sequence shown here is derived from an EMBL/GenBank/DDBJ whole genome shotgun (WGS) entry which is preliminary data.</text>
</comment>
<reference evidence="1" key="1">
    <citation type="submission" date="2022-10" db="EMBL/GenBank/DDBJ databases">
        <title>Chryseobacterium sp. nov., a novel bacterial species.</title>
        <authorList>
            <person name="Cao Y."/>
        </authorList>
    </citation>
    <scope>NUCLEOTIDE SEQUENCE</scope>
    <source>
        <strain evidence="1">KC 927</strain>
    </source>
</reference>
<gene>
    <name evidence="1" type="ORF">OEA66_09750</name>
</gene>
<proteinExistence type="predicted"/>
<dbReference type="Proteomes" id="UP001070176">
    <property type="component" value="Unassembled WGS sequence"/>
</dbReference>
<dbReference type="PROSITE" id="PS51257">
    <property type="entry name" value="PROKAR_LIPOPROTEIN"/>
    <property type="match status" value="1"/>
</dbReference>
<dbReference type="EMBL" id="JAOVZV010000008">
    <property type="protein sequence ID" value="MCX8532637.1"/>
    <property type="molecule type" value="Genomic_DNA"/>
</dbReference>
<evidence type="ECO:0000313" key="1">
    <source>
        <dbReference type="EMBL" id="MCX8532637.1"/>
    </source>
</evidence>
<accession>A0ABT3Y3D0</accession>
<name>A0ABT3Y3D0_9FLAO</name>
<organism evidence="1 2">
    <name type="scientific">Chryseobacterium luquanense</name>
    <dbReference type="NCBI Taxonomy" id="2983766"/>
    <lineage>
        <taxon>Bacteria</taxon>
        <taxon>Pseudomonadati</taxon>
        <taxon>Bacteroidota</taxon>
        <taxon>Flavobacteriia</taxon>
        <taxon>Flavobacteriales</taxon>
        <taxon>Weeksellaceae</taxon>
        <taxon>Chryseobacterium group</taxon>
        <taxon>Chryseobacterium</taxon>
    </lineage>
</organism>
<evidence type="ECO:0008006" key="3">
    <source>
        <dbReference type="Google" id="ProtNLM"/>
    </source>
</evidence>
<keyword evidence="2" id="KW-1185">Reference proteome</keyword>